<protein>
    <recommendedName>
        <fullName evidence="1">Phytocyanin domain-containing protein</fullName>
    </recommendedName>
</protein>
<dbReference type="Proteomes" id="UP001472677">
    <property type="component" value="Unassembled WGS sequence"/>
</dbReference>
<proteinExistence type="predicted"/>
<reference evidence="2 3" key="1">
    <citation type="journal article" date="2024" name="G3 (Bethesda)">
        <title>Genome assembly of Hibiscus sabdariffa L. provides insights into metabolisms of medicinal natural products.</title>
        <authorList>
            <person name="Kim T."/>
        </authorList>
    </citation>
    <scope>NUCLEOTIDE SEQUENCE [LARGE SCALE GENOMIC DNA]</scope>
    <source>
        <strain evidence="2">TK-2024</strain>
        <tissue evidence="2">Old leaves</tissue>
    </source>
</reference>
<accession>A0ABR2DPN4</accession>
<dbReference type="InterPro" id="IPR008972">
    <property type="entry name" value="Cupredoxin"/>
</dbReference>
<gene>
    <name evidence="2" type="ORF">V6N12_015797</name>
</gene>
<evidence type="ECO:0000313" key="3">
    <source>
        <dbReference type="Proteomes" id="UP001472677"/>
    </source>
</evidence>
<organism evidence="2 3">
    <name type="scientific">Hibiscus sabdariffa</name>
    <name type="common">roselle</name>
    <dbReference type="NCBI Taxonomy" id="183260"/>
    <lineage>
        <taxon>Eukaryota</taxon>
        <taxon>Viridiplantae</taxon>
        <taxon>Streptophyta</taxon>
        <taxon>Embryophyta</taxon>
        <taxon>Tracheophyta</taxon>
        <taxon>Spermatophyta</taxon>
        <taxon>Magnoliopsida</taxon>
        <taxon>eudicotyledons</taxon>
        <taxon>Gunneridae</taxon>
        <taxon>Pentapetalae</taxon>
        <taxon>rosids</taxon>
        <taxon>malvids</taxon>
        <taxon>Malvales</taxon>
        <taxon>Malvaceae</taxon>
        <taxon>Malvoideae</taxon>
        <taxon>Hibiscus</taxon>
    </lineage>
</organism>
<dbReference type="InterPro" id="IPR003245">
    <property type="entry name" value="Phytocyanin_dom"/>
</dbReference>
<comment type="caution">
    <text evidence="2">The sequence shown here is derived from an EMBL/GenBank/DDBJ whole genome shotgun (WGS) entry which is preliminary data.</text>
</comment>
<dbReference type="SUPFAM" id="SSF49503">
    <property type="entry name" value="Cupredoxins"/>
    <property type="match status" value="1"/>
</dbReference>
<dbReference type="Pfam" id="PF02298">
    <property type="entry name" value="Cu_bind_like"/>
    <property type="match status" value="1"/>
</dbReference>
<dbReference type="EMBL" id="JBBPBM010000024">
    <property type="protein sequence ID" value="KAK8543234.1"/>
    <property type="molecule type" value="Genomic_DNA"/>
</dbReference>
<keyword evidence="3" id="KW-1185">Reference proteome</keyword>
<evidence type="ECO:0000259" key="1">
    <source>
        <dbReference type="Pfam" id="PF02298"/>
    </source>
</evidence>
<dbReference type="Gene3D" id="2.60.40.420">
    <property type="entry name" value="Cupredoxins - blue copper proteins"/>
    <property type="match status" value="1"/>
</dbReference>
<evidence type="ECO:0000313" key="2">
    <source>
        <dbReference type="EMBL" id="KAK8543234.1"/>
    </source>
</evidence>
<sequence>MGSRVESSNIRNINSIVFSYHLTLSLVTVPPAKSSTLKSEVAPASVPLLHLDQAPQCLELQPPLLMIELIWWETPPVGEPLPPLMFNFTTAAYDACNTANPISTVSNRPSRITRNRTGDRYFICGVPGHCSACQKLKDSKWNSELATVPHLEAGTSSPPVANSASSLVATSFVLFGI</sequence>
<feature type="domain" description="Phytocyanin" evidence="1">
    <location>
        <begin position="88"/>
        <end position="132"/>
    </location>
</feature>
<name>A0ABR2DPN4_9ROSI</name>